<name>A0ABP1F5P3_9FLAO</name>
<dbReference type="PROSITE" id="PS50943">
    <property type="entry name" value="HTH_CROC1"/>
    <property type="match status" value="1"/>
</dbReference>
<dbReference type="InterPro" id="IPR010982">
    <property type="entry name" value="Lambda_DNA-bd_dom_sf"/>
</dbReference>
<sequence>MNKGQRLKYIIKESGFTNKSFAENIEVSANYISMLIKERQDISGNFLLKLKRLIPTANLDWLESGEGEPFIQEDLNKIIKNNSSIEVDKVVDIIIDNYDKFINNEKFKIILETYSNKKLMEYLKNKS</sequence>
<accession>A0ABP1F5P3</accession>
<dbReference type="EMBL" id="CAXJRC010000010">
    <property type="protein sequence ID" value="CAL2105762.1"/>
    <property type="molecule type" value="Genomic_DNA"/>
</dbReference>
<dbReference type="Proteomes" id="UP001497602">
    <property type="component" value="Unassembled WGS sequence"/>
</dbReference>
<dbReference type="SUPFAM" id="SSF47413">
    <property type="entry name" value="lambda repressor-like DNA-binding domains"/>
    <property type="match status" value="1"/>
</dbReference>
<evidence type="ECO:0000259" key="1">
    <source>
        <dbReference type="PROSITE" id="PS50943"/>
    </source>
</evidence>
<keyword evidence="3" id="KW-1185">Reference proteome</keyword>
<feature type="domain" description="HTH cro/C1-type" evidence="1">
    <location>
        <begin position="7"/>
        <end position="62"/>
    </location>
</feature>
<organism evidence="2 3">
    <name type="scientific">Tenacibaculum vairaonense</name>
    <dbReference type="NCBI Taxonomy" id="3137860"/>
    <lineage>
        <taxon>Bacteria</taxon>
        <taxon>Pseudomonadati</taxon>
        <taxon>Bacteroidota</taxon>
        <taxon>Flavobacteriia</taxon>
        <taxon>Flavobacteriales</taxon>
        <taxon>Flavobacteriaceae</taxon>
        <taxon>Tenacibaculum</taxon>
    </lineage>
</organism>
<proteinExistence type="predicted"/>
<comment type="caution">
    <text evidence="2">The sequence shown here is derived from an EMBL/GenBank/DDBJ whole genome shotgun (WGS) entry which is preliminary data.</text>
</comment>
<reference evidence="2 3" key="1">
    <citation type="submission" date="2024-05" db="EMBL/GenBank/DDBJ databases">
        <authorList>
            <person name="Duchaud E."/>
        </authorList>
    </citation>
    <scope>NUCLEOTIDE SEQUENCE [LARGE SCALE GENOMIC DNA]</scope>
    <source>
        <strain evidence="2">Ena-SAMPLE-TAB-13-05-2024-13:56:06:370-140305</strain>
    </source>
</reference>
<evidence type="ECO:0000313" key="3">
    <source>
        <dbReference type="Proteomes" id="UP001497602"/>
    </source>
</evidence>
<dbReference type="RefSeq" id="WP_348707526.1">
    <property type="nucleotide sequence ID" value="NZ_CAXIYA010000041.1"/>
</dbReference>
<gene>
    <name evidence="2" type="ORF">T190115A13A_190006</name>
</gene>
<dbReference type="Gene3D" id="1.10.260.40">
    <property type="entry name" value="lambda repressor-like DNA-binding domains"/>
    <property type="match status" value="1"/>
</dbReference>
<dbReference type="CDD" id="cd00093">
    <property type="entry name" value="HTH_XRE"/>
    <property type="match status" value="1"/>
</dbReference>
<dbReference type="InterPro" id="IPR001387">
    <property type="entry name" value="Cro/C1-type_HTH"/>
</dbReference>
<protein>
    <recommendedName>
        <fullName evidence="1">HTH cro/C1-type domain-containing protein</fullName>
    </recommendedName>
</protein>
<evidence type="ECO:0000313" key="2">
    <source>
        <dbReference type="EMBL" id="CAL2105762.1"/>
    </source>
</evidence>